<feature type="non-terminal residue" evidence="2">
    <location>
        <position position="1"/>
    </location>
</feature>
<proteinExistence type="predicted"/>
<comment type="caution">
    <text evidence="2">The sequence shown here is derived from an EMBL/GenBank/DDBJ whole genome shotgun (WGS) entry which is preliminary data.</text>
</comment>
<dbReference type="AlphaFoldDB" id="A0A2S9IX00"/>
<organism evidence="2 3">
    <name type="scientific">Sphingobacterium haloxyli</name>
    <dbReference type="NCBI Taxonomy" id="2100533"/>
    <lineage>
        <taxon>Bacteria</taxon>
        <taxon>Pseudomonadati</taxon>
        <taxon>Bacteroidota</taxon>
        <taxon>Sphingobacteriia</taxon>
        <taxon>Sphingobacteriales</taxon>
        <taxon>Sphingobacteriaceae</taxon>
        <taxon>Sphingobacterium</taxon>
    </lineage>
</organism>
<evidence type="ECO:0000313" key="3">
    <source>
        <dbReference type="Proteomes" id="UP000239711"/>
    </source>
</evidence>
<accession>A0A2S9IX00</accession>
<reference evidence="2 3" key="1">
    <citation type="submission" date="2018-02" db="EMBL/GenBank/DDBJ databases">
        <title>The draft genome of Sphingobacterium sp. 5JN-11.</title>
        <authorList>
            <person name="Liu L."/>
            <person name="Li L."/>
            <person name="Liang L."/>
            <person name="Zhang X."/>
            <person name="Wang T."/>
        </authorList>
    </citation>
    <scope>NUCLEOTIDE SEQUENCE [LARGE SCALE GENOMIC DNA]</scope>
    <source>
        <strain evidence="2 3">5JN-11</strain>
    </source>
</reference>
<dbReference type="EMBL" id="PVBQ01000022">
    <property type="protein sequence ID" value="PRD45054.1"/>
    <property type="molecule type" value="Genomic_DNA"/>
</dbReference>
<dbReference type="RefSeq" id="WP_207795849.1">
    <property type="nucleotide sequence ID" value="NZ_PVBQ01000022.1"/>
</dbReference>
<protein>
    <submittedName>
        <fullName evidence="2">Uncharacterized protein</fullName>
    </submittedName>
</protein>
<evidence type="ECO:0000256" key="1">
    <source>
        <dbReference type="SAM" id="MobiDB-lite"/>
    </source>
</evidence>
<feature type="region of interest" description="Disordered" evidence="1">
    <location>
        <begin position="62"/>
        <end position="84"/>
    </location>
</feature>
<name>A0A2S9IX00_9SPHI</name>
<evidence type="ECO:0000313" key="2">
    <source>
        <dbReference type="EMBL" id="PRD45054.1"/>
    </source>
</evidence>
<dbReference type="Proteomes" id="UP000239711">
    <property type="component" value="Unassembled WGS sequence"/>
</dbReference>
<gene>
    <name evidence="2" type="ORF">C5745_18645</name>
</gene>
<sequence length="84" mass="9294">FFKKAKNIFLFSPLSPAQGPEGPPYSLAEWCKGRDSGHKTQAQTPFFRPEGPKTLENCTIVFENPPPRTAQGRNEGSPARISYA</sequence>
<keyword evidence="3" id="KW-1185">Reference proteome</keyword>